<dbReference type="EMBL" id="JAWJBA010000711">
    <property type="protein sequence ID" value="MDV2687416.1"/>
    <property type="molecule type" value="Genomic_DNA"/>
</dbReference>
<organism evidence="2 3">
    <name type="scientific">Alkalihalophilus lindianensis</name>
    <dbReference type="NCBI Taxonomy" id="1630542"/>
    <lineage>
        <taxon>Bacteria</taxon>
        <taxon>Bacillati</taxon>
        <taxon>Bacillota</taxon>
        <taxon>Bacilli</taxon>
        <taxon>Bacillales</taxon>
        <taxon>Bacillaceae</taxon>
        <taxon>Alkalihalophilus</taxon>
    </lineage>
</organism>
<evidence type="ECO:0000313" key="2">
    <source>
        <dbReference type="EMBL" id="MDV2687416.1"/>
    </source>
</evidence>
<proteinExistence type="predicted"/>
<dbReference type="Proteomes" id="UP001287282">
    <property type="component" value="Unassembled WGS sequence"/>
</dbReference>
<sequence>IDLLRKRKNETIAAVSEEQNPFFKGPFDEVTDSVELLVKQFTPKQAVIFLLKEAFQYQVKEIAEMLEMTEVAVKSTLHRAKRR</sequence>
<dbReference type="Pfam" id="PF08281">
    <property type="entry name" value="Sigma70_r4_2"/>
    <property type="match status" value="1"/>
</dbReference>
<reference evidence="2 3" key="1">
    <citation type="submission" date="2023-10" db="EMBL/GenBank/DDBJ databases">
        <title>Screening of Alkalihalobacillus lindianensis BZ-TG-R113 and Its Alleviation of Salt Stress on Rapeseed Growth.</title>
        <authorList>
            <person name="Zhao B."/>
            <person name="Guo T."/>
        </authorList>
    </citation>
    <scope>NUCLEOTIDE SEQUENCE [LARGE SCALE GENOMIC DNA]</scope>
    <source>
        <strain evidence="2 3">BZ-TG-R113</strain>
    </source>
</reference>
<gene>
    <name evidence="2" type="ORF">RYX56_24020</name>
</gene>
<dbReference type="Gene3D" id="1.10.10.10">
    <property type="entry name" value="Winged helix-like DNA-binding domain superfamily/Winged helix DNA-binding domain"/>
    <property type="match status" value="1"/>
</dbReference>
<feature type="domain" description="RNA polymerase sigma factor 70 region 4 type 2" evidence="1">
    <location>
        <begin position="34"/>
        <end position="83"/>
    </location>
</feature>
<comment type="caution">
    <text evidence="2">The sequence shown here is derived from an EMBL/GenBank/DDBJ whole genome shotgun (WGS) entry which is preliminary data.</text>
</comment>
<feature type="non-terminal residue" evidence="2">
    <location>
        <position position="83"/>
    </location>
</feature>
<evidence type="ECO:0000259" key="1">
    <source>
        <dbReference type="Pfam" id="PF08281"/>
    </source>
</evidence>
<feature type="non-terminal residue" evidence="2">
    <location>
        <position position="1"/>
    </location>
</feature>
<dbReference type="SUPFAM" id="SSF88659">
    <property type="entry name" value="Sigma3 and sigma4 domains of RNA polymerase sigma factors"/>
    <property type="match status" value="1"/>
</dbReference>
<dbReference type="RefSeq" id="WP_317124339.1">
    <property type="nucleotide sequence ID" value="NZ_JAWJBA010000711.1"/>
</dbReference>
<evidence type="ECO:0000313" key="3">
    <source>
        <dbReference type="Proteomes" id="UP001287282"/>
    </source>
</evidence>
<dbReference type="InterPro" id="IPR013324">
    <property type="entry name" value="RNA_pol_sigma_r3/r4-like"/>
</dbReference>
<accession>A0ABU3XHP3</accession>
<dbReference type="InterPro" id="IPR036388">
    <property type="entry name" value="WH-like_DNA-bd_sf"/>
</dbReference>
<protein>
    <submittedName>
        <fullName evidence="2">Sigma-70 region 4 domain-containing protein</fullName>
    </submittedName>
</protein>
<keyword evidence="3" id="KW-1185">Reference proteome</keyword>
<dbReference type="InterPro" id="IPR013249">
    <property type="entry name" value="RNA_pol_sigma70_r4_t2"/>
</dbReference>
<name>A0ABU3XHP3_9BACI</name>